<dbReference type="PANTHER" id="PTHR18916">
    <property type="entry name" value="DYNACTIN 1-RELATED MICROTUBULE-BINDING"/>
    <property type="match status" value="1"/>
</dbReference>
<feature type="domain" description="CAP-Gly" evidence="8">
    <location>
        <begin position="247"/>
        <end position="289"/>
    </location>
</feature>
<protein>
    <recommendedName>
        <fullName evidence="8">CAP-Gly domain-containing protein</fullName>
    </recommendedName>
</protein>
<evidence type="ECO:0000259" key="8">
    <source>
        <dbReference type="PROSITE" id="PS50245"/>
    </source>
</evidence>
<keyword evidence="5" id="KW-0175">Coiled coil</keyword>
<dbReference type="OMA" id="WTRIMGS"/>
<evidence type="ECO:0000256" key="7">
    <source>
        <dbReference type="SAM" id="MobiDB-lite"/>
    </source>
</evidence>
<dbReference type="GO" id="GO:0005819">
    <property type="term" value="C:spindle"/>
    <property type="evidence" value="ECO:0007669"/>
    <property type="project" value="UniProtKB-SubCell"/>
</dbReference>
<feature type="compositionally biased region" description="Polar residues" evidence="7">
    <location>
        <begin position="171"/>
        <end position="183"/>
    </location>
</feature>
<dbReference type="SMART" id="SM01052">
    <property type="entry name" value="CAP_GLY"/>
    <property type="match status" value="1"/>
</dbReference>
<evidence type="ECO:0000313" key="10">
    <source>
        <dbReference type="Proteomes" id="UP000078561"/>
    </source>
</evidence>
<dbReference type="GO" id="GO:0030286">
    <property type="term" value="C:dynein complex"/>
    <property type="evidence" value="ECO:0007669"/>
    <property type="project" value="UniProtKB-KW"/>
</dbReference>
<keyword evidence="3" id="KW-0493">Microtubule</keyword>
<dbReference type="OrthoDB" id="2130750at2759"/>
<dbReference type="InterPro" id="IPR036859">
    <property type="entry name" value="CAP-Gly_dom_sf"/>
</dbReference>
<dbReference type="PANTHER" id="PTHR18916:SF6">
    <property type="entry name" value="DYNACTIN SUBUNIT 1"/>
    <property type="match status" value="1"/>
</dbReference>
<reference evidence="9" key="1">
    <citation type="submission" date="2016-04" db="EMBL/GenBank/DDBJ databases">
        <authorList>
            <person name="Evans L.H."/>
            <person name="Alamgir A."/>
            <person name="Owens N."/>
            <person name="Weber N.D."/>
            <person name="Virtaneva K."/>
            <person name="Barbian K."/>
            <person name="Babar A."/>
            <person name="Rosenke K."/>
        </authorList>
    </citation>
    <scope>NUCLEOTIDE SEQUENCE [LARGE SCALE GENOMIC DNA]</scope>
    <source>
        <strain evidence="9">CBS 101.48</strain>
    </source>
</reference>
<dbReference type="GO" id="GO:0005874">
    <property type="term" value="C:microtubule"/>
    <property type="evidence" value="ECO:0007669"/>
    <property type="project" value="UniProtKB-KW"/>
</dbReference>
<feature type="region of interest" description="Disordered" evidence="7">
    <location>
        <begin position="1"/>
        <end position="52"/>
    </location>
</feature>
<dbReference type="STRING" id="4829.A0A168N489"/>
<evidence type="ECO:0000256" key="2">
    <source>
        <dbReference type="ARBA" id="ARBA00022490"/>
    </source>
</evidence>
<dbReference type="EMBL" id="LT552963">
    <property type="protein sequence ID" value="SAL99776.1"/>
    <property type="molecule type" value="Genomic_DNA"/>
</dbReference>
<dbReference type="AlphaFoldDB" id="A0A168N489"/>
<dbReference type="InParanoid" id="A0A168N489"/>
<dbReference type="Pfam" id="PF01302">
    <property type="entry name" value="CAP_GLY"/>
    <property type="match status" value="1"/>
</dbReference>
<dbReference type="PROSITE" id="PS50245">
    <property type="entry name" value="CAP_GLY_2"/>
    <property type="match status" value="1"/>
</dbReference>
<keyword evidence="4" id="KW-0243">Dynein</keyword>
<accession>A0A168N489</accession>
<keyword evidence="6" id="KW-0206">Cytoskeleton</keyword>
<dbReference type="InterPro" id="IPR000938">
    <property type="entry name" value="CAP-Gly_domain"/>
</dbReference>
<gene>
    <name evidence="9" type="primary">ABSGL_05422.1 scaffold 6965</name>
</gene>
<sequence length="297" mass="33628">MHLFGFSKKAKKRLSRPRDSTLRKCKSTGNLSFGNKDDSSFDSDSNSDTEDHHARFKSLDAGMDQKRQEIETKQHTDVTEVAPPVVKVNDQTPTKVHSSGGIDPNDLDALLSMETQQRVDAQTERNKTTTGPPLRPTRLKFELPVTPSRSRSPNNQPIPYPRARPYRSLSEEGSLSVQRNNQEGTKTGRRRKRRHHRWSRLIGSDTDEDSPSEQAEKARAKRHLEIGTYVSLIKRPLPTMGHVRFIGPVGDEPGEWIGVELEHRVGNCDGSIKGHRYFTTDPQRGIFLKRFDVEAVV</sequence>
<comment type="subcellular location">
    <subcellularLocation>
        <location evidence="1">Cytoplasm</location>
        <location evidence="1">Cytoskeleton</location>
        <location evidence="1">Spindle</location>
    </subcellularLocation>
</comment>
<evidence type="ECO:0000256" key="5">
    <source>
        <dbReference type="ARBA" id="ARBA00023054"/>
    </source>
</evidence>
<evidence type="ECO:0000256" key="4">
    <source>
        <dbReference type="ARBA" id="ARBA00023017"/>
    </source>
</evidence>
<evidence type="ECO:0000313" key="9">
    <source>
        <dbReference type="EMBL" id="SAL99776.1"/>
    </source>
</evidence>
<name>A0A168N489_ABSGL</name>
<proteinExistence type="predicted"/>
<dbReference type="Proteomes" id="UP000078561">
    <property type="component" value="Unassembled WGS sequence"/>
</dbReference>
<keyword evidence="10" id="KW-1185">Reference proteome</keyword>
<evidence type="ECO:0000256" key="1">
    <source>
        <dbReference type="ARBA" id="ARBA00004186"/>
    </source>
</evidence>
<dbReference type="SUPFAM" id="SSF74924">
    <property type="entry name" value="Cap-Gly domain"/>
    <property type="match status" value="1"/>
</dbReference>
<dbReference type="Gene3D" id="2.30.30.190">
    <property type="entry name" value="CAP Gly-rich-like domain"/>
    <property type="match status" value="1"/>
</dbReference>
<feature type="compositionally biased region" description="Basic residues" evidence="7">
    <location>
        <begin position="187"/>
        <end position="199"/>
    </location>
</feature>
<evidence type="ECO:0000256" key="6">
    <source>
        <dbReference type="ARBA" id="ARBA00023212"/>
    </source>
</evidence>
<organism evidence="9">
    <name type="scientific">Absidia glauca</name>
    <name type="common">Pin mould</name>
    <dbReference type="NCBI Taxonomy" id="4829"/>
    <lineage>
        <taxon>Eukaryota</taxon>
        <taxon>Fungi</taxon>
        <taxon>Fungi incertae sedis</taxon>
        <taxon>Mucoromycota</taxon>
        <taxon>Mucoromycotina</taxon>
        <taxon>Mucoromycetes</taxon>
        <taxon>Mucorales</taxon>
        <taxon>Cunninghamellaceae</taxon>
        <taxon>Absidia</taxon>
    </lineage>
</organism>
<feature type="region of interest" description="Disordered" evidence="7">
    <location>
        <begin position="72"/>
        <end position="220"/>
    </location>
</feature>
<evidence type="ECO:0000256" key="3">
    <source>
        <dbReference type="ARBA" id="ARBA00022701"/>
    </source>
</evidence>
<keyword evidence="2" id="KW-0963">Cytoplasm</keyword>